<reference evidence="2" key="1">
    <citation type="submission" date="2020-10" db="EMBL/GenBank/DDBJ databases">
        <authorList>
            <person name="Gilroy R."/>
        </authorList>
    </citation>
    <scope>NUCLEOTIDE SEQUENCE</scope>
    <source>
        <strain evidence="2">9366</strain>
    </source>
</reference>
<dbReference type="GO" id="GO:0016747">
    <property type="term" value="F:acyltransferase activity, transferring groups other than amino-acyl groups"/>
    <property type="evidence" value="ECO:0007669"/>
    <property type="project" value="InterPro"/>
</dbReference>
<proteinExistence type="predicted"/>
<dbReference type="InterPro" id="IPR000182">
    <property type="entry name" value="GNAT_dom"/>
</dbReference>
<feature type="domain" description="N-acetyltransferase" evidence="1">
    <location>
        <begin position="1"/>
        <end position="124"/>
    </location>
</feature>
<dbReference type="EMBL" id="DVNJ01000006">
    <property type="protein sequence ID" value="HIU62507.1"/>
    <property type="molecule type" value="Genomic_DNA"/>
</dbReference>
<evidence type="ECO:0000313" key="2">
    <source>
        <dbReference type="EMBL" id="HIU62507.1"/>
    </source>
</evidence>
<dbReference type="Gene3D" id="3.40.630.30">
    <property type="match status" value="1"/>
</dbReference>
<dbReference type="Proteomes" id="UP000824145">
    <property type="component" value="Unassembled WGS sequence"/>
</dbReference>
<protein>
    <recommendedName>
        <fullName evidence="1">N-acetyltransferase domain-containing protein</fullName>
    </recommendedName>
</protein>
<sequence>MLTLEYCEERTLLDKLHEEIFGGKCSESFGVVLRADGVPCGLALYRLQEGAVRLEKVGVLRGERGKGYGDFFTRALIFKFMQSGSDIVVPCVCDYYKKLGFTQDGGEMRVAPENVVFPSACHREGNK</sequence>
<dbReference type="SUPFAM" id="SSF55729">
    <property type="entry name" value="Acyl-CoA N-acyltransferases (Nat)"/>
    <property type="match status" value="1"/>
</dbReference>
<organism evidence="2 3">
    <name type="scientific">Candidatus Caccalectryoclostridium excrementigallinarum</name>
    <dbReference type="NCBI Taxonomy" id="2840710"/>
    <lineage>
        <taxon>Bacteria</taxon>
        <taxon>Bacillati</taxon>
        <taxon>Bacillota</taxon>
        <taxon>Clostridia</taxon>
        <taxon>Christensenellales</taxon>
        <taxon>Christensenellaceae</taxon>
        <taxon>Christensenellaceae incertae sedis</taxon>
        <taxon>Candidatus Caccalectryoclostridium</taxon>
    </lineage>
</organism>
<name>A0A9D1MLJ5_9FIRM</name>
<accession>A0A9D1MLJ5</accession>
<dbReference type="InterPro" id="IPR016181">
    <property type="entry name" value="Acyl_CoA_acyltransferase"/>
</dbReference>
<evidence type="ECO:0000259" key="1">
    <source>
        <dbReference type="PROSITE" id="PS51186"/>
    </source>
</evidence>
<dbReference type="AlphaFoldDB" id="A0A9D1MLJ5"/>
<comment type="caution">
    <text evidence="2">The sequence shown here is derived from an EMBL/GenBank/DDBJ whole genome shotgun (WGS) entry which is preliminary data.</text>
</comment>
<reference evidence="2" key="2">
    <citation type="journal article" date="2021" name="PeerJ">
        <title>Extensive microbial diversity within the chicken gut microbiome revealed by metagenomics and culture.</title>
        <authorList>
            <person name="Gilroy R."/>
            <person name="Ravi A."/>
            <person name="Getino M."/>
            <person name="Pursley I."/>
            <person name="Horton D.L."/>
            <person name="Alikhan N.F."/>
            <person name="Baker D."/>
            <person name="Gharbi K."/>
            <person name="Hall N."/>
            <person name="Watson M."/>
            <person name="Adriaenssens E.M."/>
            <person name="Foster-Nyarko E."/>
            <person name="Jarju S."/>
            <person name="Secka A."/>
            <person name="Antonio M."/>
            <person name="Oren A."/>
            <person name="Chaudhuri R.R."/>
            <person name="La Ragione R."/>
            <person name="Hildebrand F."/>
            <person name="Pallen M.J."/>
        </authorList>
    </citation>
    <scope>NUCLEOTIDE SEQUENCE</scope>
    <source>
        <strain evidence="2">9366</strain>
    </source>
</reference>
<dbReference type="PROSITE" id="PS51186">
    <property type="entry name" value="GNAT"/>
    <property type="match status" value="1"/>
</dbReference>
<gene>
    <name evidence="2" type="ORF">IAB07_01895</name>
</gene>
<evidence type="ECO:0000313" key="3">
    <source>
        <dbReference type="Proteomes" id="UP000824145"/>
    </source>
</evidence>